<dbReference type="InterPro" id="IPR013210">
    <property type="entry name" value="LRR_N_plant-typ"/>
</dbReference>
<dbReference type="InterPro" id="IPR001611">
    <property type="entry name" value="Leu-rich_rpt"/>
</dbReference>
<dbReference type="EMBL" id="CP126648">
    <property type="protein sequence ID" value="WJZ81668.1"/>
    <property type="molecule type" value="Genomic_DNA"/>
</dbReference>
<comment type="subcellular location">
    <subcellularLocation>
        <location evidence="1">Membrane</location>
        <topology evidence="1">Single-pass type I membrane protein</topology>
    </subcellularLocation>
</comment>
<keyword evidence="9" id="KW-0325">Glycoprotein</keyword>
<keyword evidence="7 10" id="KW-0472">Membrane</keyword>
<evidence type="ECO:0000256" key="8">
    <source>
        <dbReference type="ARBA" id="ARBA00023170"/>
    </source>
</evidence>
<dbReference type="Pfam" id="PF13855">
    <property type="entry name" value="LRR_8"/>
    <property type="match status" value="2"/>
</dbReference>
<dbReference type="Gene3D" id="3.80.10.10">
    <property type="entry name" value="Ribonuclease Inhibitor"/>
    <property type="match status" value="2"/>
</dbReference>
<evidence type="ECO:0000256" key="6">
    <source>
        <dbReference type="ARBA" id="ARBA00022989"/>
    </source>
</evidence>
<evidence type="ECO:0000256" key="3">
    <source>
        <dbReference type="ARBA" id="ARBA00022692"/>
    </source>
</evidence>
<evidence type="ECO:0000313" key="13">
    <source>
        <dbReference type="Proteomes" id="UP001227230"/>
    </source>
</evidence>
<keyword evidence="6 10" id="KW-1133">Transmembrane helix</keyword>
<gene>
    <name evidence="12" type="ORF">VitviT2T_001497</name>
</gene>
<evidence type="ECO:0000256" key="5">
    <source>
        <dbReference type="ARBA" id="ARBA00022737"/>
    </source>
</evidence>
<dbReference type="PANTHER" id="PTHR48063">
    <property type="entry name" value="LRR RECEPTOR-LIKE KINASE"/>
    <property type="match status" value="1"/>
</dbReference>
<proteinExistence type="predicted"/>
<dbReference type="Pfam" id="PF00560">
    <property type="entry name" value="LRR_1"/>
    <property type="match status" value="3"/>
</dbReference>
<keyword evidence="8" id="KW-0675">Receptor</keyword>
<keyword evidence="13" id="KW-1185">Reference proteome</keyword>
<feature type="transmembrane region" description="Helical" evidence="10">
    <location>
        <begin position="412"/>
        <end position="434"/>
    </location>
</feature>
<evidence type="ECO:0000256" key="10">
    <source>
        <dbReference type="SAM" id="Phobius"/>
    </source>
</evidence>
<dbReference type="InterPro" id="IPR046956">
    <property type="entry name" value="RLP23-like"/>
</dbReference>
<dbReference type="PANTHER" id="PTHR48063:SF29">
    <property type="entry name" value="LRR RECEPTOR-LIKE KINASE FAMILY PROTEIN"/>
    <property type="match status" value="1"/>
</dbReference>
<evidence type="ECO:0000256" key="9">
    <source>
        <dbReference type="ARBA" id="ARBA00023180"/>
    </source>
</evidence>
<dbReference type="InterPro" id="IPR032675">
    <property type="entry name" value="LRR_dom_sf"/>
</dbReference>
<evidence type="ECO:0000256" key="2">
    <source>
        <dbReference type="ARBA" id="ARBA00022614"/>
    </source>
</evidence>
<evidence type="ECO:0000256" key="4">
    <source>
        <dbReference type="ARBA" id="ARBA00022729"/>
    </source>
</evidence>
<name>A0ABY9BFS6_VITVI</name>
<dbReference type="Pfam" id="PF08263">
    <property type="entry name" value="LRRNT_2"/>
    <property type="match status" value="1"/>
</dbReference>
<evidence type="ECO:0000256" key="1">
    <source>
        <dbReference type="ARBA" id="ARBA00004479"/>
    </source>
</evidence>
<keyword evidence="3 10" id="KW-0812">Transmembrane</keyword>
<accession>A0ABY9BFS6</accession>
<feature type="domain" description="Leucine-rich repeat-containing N-terminal plant-type" evidence="11">
    <location>
        <begin position="9"/>
        <end position="44"/>
    </location>
</feature>
<evidence type="ECO:0000313" key="12">
    <source>
        <dbReference type="EMBL" id="WJZ81668.1"/>
    </source>
</evidence>
<organism evidence="12 13">
    <name type="scientific">Vitis vinifera</name>
    <name type="common">Grape</name>
    <dbReference type="NCBI Taxonomy" id="29760"/>
    <lineage>
        <taxon>Eukaryota</taxon>
        <taxon>Viridiplantae</taxon>
        <taxon>Streptophyta</taxon>
        <taxon>Embryophyta</taxon>
        <taxon>Tracheophyta</taxon>
        <taxon>Spermatophyta</taxon>
        <taxon>Magnoliopsida</taxon>
        <taxon>eudicotyledons</taxon>
        <taxon>Gunneridae</taxon>
        <taxon>Pentapetalae</taxon>
        <taxon>rosids</taxon>
        <taxon>Vitales</taxon>
        <taxon>Vitaceae</taxon>
        <taxon>Viteae</taxon>
        <taxon>Vitis</taxon>
    </lineage>
</organism>
<keyword evidence="2" id="KW-0433">Leucine-rich repeat</keyword>
<keyword evidence="5" id="KW-0677">Repeat</keyword>
<reference evidence="12 13" key="1">
    <citation type="journal article" date="2023" name="Hortic Res">
        <title>The complete reference genome for grapevine (Vitis vinifera L.) genetics and breeding.</title>
        <authorList>
            <person name="Shi X."/>
            <person name="Cao S."/>
            <person name="Wang X."/>
            <person name="Huang S."/>
            <person name="Wang Y."/>
            <person name="Liu Z."/>
            <person name="Liu W."/>
            <person name="Leng X."/>
            <person name="Peng Y."/>
            <person name="Wang N."/>
            <person name="Wang Y."/>
            <person name="Ma Z."/>
            <person name="Xu X."/>
            <person name="Zhang F."/>
            <person name="Xue H."/>
            <person name="Zhong H."/>
            <person name="Wang Y."/>
            <person name="Zhang K."/>
            <person name="Velt A."/>
            <person name="Avia K."/>
            <person name="Holtgrawe D."/>
            <person name="Grimplet J."/>
            <person name="Matus J.T."/>
            <person name="Ware D."/>
            <person name="Wu X."/>
            <person name="Wang H."/>
            <person name="Liu C."/>
            <person name="Fang Y."/>
            <person name="Rustenholz C."/>
            <person name="Cheng Z."/>
            <person name="Xiao H."/>
            <person name="Zhou Y."/>
        </authorList>
    </citation>
    <scope>NUCLEOTIDE SEQUENCE [LARGE SCALE GENOMIC DNA]</scope>
    <source>
        <strain evidence="13">cv. Pinot noir / PN40024</strain>
        <tissue evidence="12">Leaf</tissue>
    </source>
</reference>
<evidence type="ECO:0000256" key="7">
    <source>
        <dbReference type="ARBA" id="ARBA00023136"/>
    </source>
</evidence>
<evidence type="ECO:0000259" key="11">
    <source>
        <dbReference type="Pfam" id="PF08263"/>
    </source>
</evidence>
<sequence>MNKGCIEVERKALLEFKNGLIDPSGRLSSWVGADCCKWKGVDCNNQTGHVVKVDLKSGGDFLRLGGGFSRLGGEISDSLLDLKHLNYLDLSFNDFQGIPIPNFMGSFERLRYLNLSNAAFGGMIPPHLGNLSQLRYLDLNGGYVNLNPMRVHNLNWLSGLSSLKYLDLGFSGEIPKWIGERMPSLEQLRLRGNMLIGDIPEQLCWLSNLHILDLAVNNLSGFIPQCLGNLTALSFVTLLDRNFNDPFNHYSYSEHMELVVKGQYMEFDSILPIVNLIDLSSNNIWGEIPKEITNLSTLGTLNLSRNQLTGKIPEKIGAMQGLETLDLSCNCLSGPIPPSMSSITSLNHLNLSHNRLSGPIPTTNQFSTFNDPSIYEANLGLCGPPLSTNCSTLNDQDHKDEEEDEDEWDMSWFFISMGLGFPVGFWAVCGSLVLKKSWRQAYFRFIDETRDRLYVFTAVNVASLKRKMEANGVHG</sequence>
<keyword evidence="4" id="KW-0732">Signal</keyword>
<dbReference type="SUPFAM" id="SSF52058">
    <property type="entry name" value="L domain-like"/>
    <property type="match status" value="1"/>
</dbReference>
<dbReference type="Proteomes" id="UP001227230">
    <property type="component" value="Chromosome 1"/>
</dbReference>
<protein>
    <recommendedName>
        <fullName evidence="11">Leucine-rich repeat-containing N-terminal plant-type domain-containing protein</fullName>
    </recommendedName>
</protein>